<keyword evidence="2" id="KW-1185">Reference proteome</keyword>
<dbReference type="PANTHER" id="PTHR33144:SF45">
    <property type="entry name" value="TRANSPOSASE TNP1_EN_SPM-LIKE DOMAIN-CONTAINING PROTEIN"/>
    <property type="match status" value="1"/>
</dbReference>
<sequence length="208" mass="24516">MRGIWGRRDSEELLEVKCNEFGQSEDEMGTKMSNFIGTMIIDGKHDWRNQLKKKCYKKNLPLHDQMKLKDPRVHEEQFEYLIRYCRSRRIHNHTTGTKSFARVRNEQRDQLAHVPTRAEQFKHYNENPDASSKVLSRNDSYAQVMGLDKNGRVGMCGPGVCPSIVFNDTFTRGANENMLIKALQHENHHVFWNRLCDLLQYLWMESQI</sequence>
<accession>A0ABD3T228</accession>
<evidence type="ECO:0000313" key="2">
    <source>
        <dbReference type="Proteomes" id="UP001634393"/>
    </source>
</evidence>
<comment type="caution">
    <text evidence="1">The sequence shown here is derived from an EMBL/GenBank/DDBJ whole genome shotgun (WGS) entry which is preliminary data.</text>
</comment>
<dbReference type="EMBL" id="JBJXBP010000005">
    <property type="protein sequence ID" value="KAL3830976.1"/>
    <property type="molecule type" value="Genomic_DNA"/>
</dbReference>
<proteinExistence type="predicted"/>
<gene>
    <name evidence="1" type="ORF">ACJIZ3_019778</name>
</gene>
<organism evidence="1 2">
    <name type="scientific">Penstemon smallii</name>
    <dbReference type="NCBI Taxonomy" id="265156"/>
    <lineage>
        <taxon>Eukaryota</taxon>
        <taxon>Viridiplantae</taxon>
        <taxon>Streptophyta</taxon>
        <taxon>Embryophyta</taxon>
        <taxon>Tracheophyta</taxon>
        <taxon>Spermatophyta</taxon>
        <taxon>Magnoliopsida</taxon>
        <taxon>eudicotyledons</taxon>
        <taxon>Gunneridae</taxon>
        <taxon>Pentapetalae</taxon>
        <taxon>asterids</taxon>
        <taxon>lamiids</taxon>
        <taxon>Lamiales</taxon>
        <taxon>Plantaginaceae</taxon>
        <taxon>Cheloneae</taxon>
        <taxon>Penstemon</taxon>
    </lineage>
</organism>
<name>A0ABD3T228_9LAMI</name>
<protein>
    <submittedName>
        <fullName evidence="1">Uncharacterized protein</fullName>
    </submittedName>
</protein>
<evidence type="ECO:0000313" key="1">
    <source>
        <dbReference type="EMBL" id="KAL3830976.1"/>
    </source>
</evidence>
<reference evidence="1 2" key="1">
    <citation type="submission" date="2024-12" db="EMBL/GenBank/DDBJ databases">
        <title>The unique morphological basis and parallel evolutionary history of personate flowers in Penstemon.</title>
        <authorList>
            <person name="Depatie T.H."/>
            <person name="Wessinger C.A."/>
        </authorList>
    </citation>
    <scope>NUCLEOTIDE SEQUENCE [LARGE SCALE GENOMIC DNA]</scope>
    <source>
        <strain evidence="1">WTNN_2</strain>
        <tissue evidence="1">Leaf</tissue>
    </source>
</reference>
<dbReference type="Proteomes" id="UP001634393">
    <property type="component" value="Unassembled WGS sequence"/>
</dbReference>
<dbReference type="PANTHER" id="PTHR33144">
    <property type="entry name" value="OS10G0409366 PROTEIN-RELATED"/>
    <property type="match status" value="1"/>
</dbReference>
<dbReference type="AlphaFoldDB" id="A0ABD3T228"/>